<gene>
    <name evidence="1" type="ORF">AUQ44_02000</name>
</gene>
<dbReference type="Proteomes" id="UP000075349">
    <property type="component" value="Unassembled WGS sequence"/>
</dbReference>
<accession>A0A151JFW4</accession>
<evidence type="ECO:0000313" key="2">
    <source>
        <dbReference type="Proteomes" id="UP000075349"/>
    </source>
</evidence>
<reference evidence="2" key="1">
    <citation type="submission" date="2015-12" db="EMBL/GenBank/DDBJ databases">
        <authorList>
            <person name="Tarr C.L."/>
            <person name="Gladney L.M."/>
        </authorList>
    </citation>
    <scope>NUCLEOTIDE SEQUENCE [LARGE SCALE GENOMIC DNA]</scope>
    <source>
        <strain evidence="2">2756-81</strain>
    </source>
</reference>
<dbReference type="RefSeq" id="WP_065818857.1">
    <property type="nucleotide sequence ID" value="NZ_MPKQ01000053.1"/>
</dbReference>
<dbReference type="AlphaFoldDB" id="A0A151JFW4"/>
<proteinExistence type="predicted"/>
<dbReference type="EMBL" id="LOMK01000001">
    <property type="protein sequence ID" value="KYN24684.1"/>
    <property type="molecule type" value="Genomic_DNA"/>
</dbReference>
<protein>
    <submittedName>
        <fullName evidence="1">Uncharacterized protein</fullName>
    </submittedName>
</protein>
<sequence length="204" mass="23444">MIKINTYENYLEHEVEELLSDQLLSKSCSHTNRDSYGPFACADWILPTLVTIHFVQPFVSSLISELGKDAYNHAKAQLSNFSKKAKLKSRLEPTLGSMEIKREFAIDLSFTAQIDDGKTLKLMFPVAFTDKEYSDATSCFLDFLKDYEVGLASLESIGVDLDNRFLRRSIGVVYVPELKSLRWYNPMPEELIEELRKEIERKNT</sequence>
<name>A0A151JFW4_9VIBR</name>
<organism evidence="1 2">
    <name type="scientific">Vibrio cidicii</name>
    <dbReference type="NCBI Taxonomy" id="1763883"/>
    <lineage>
        <taxon>Bacteria</taxon>
        <taxon>Pseudomonadati</taxon>
        <taxon>Pseudomonadota</taxon>
        <taxon>Gammaproteobacteria</taxon>
        <taxon>Vibrionales</taxon>
        <taxon>Vibrionaceae</taxon>
        <taxon>Vibrio</taxon>
    </lineage>
</organism>
<evidence type="ECO:0000313" key="1">
    <source>
        <dbReference type="EMBL" id="KYN24684.1"/>
    </source>
</evidence>
<comment type="caution">
    <text evidence="1">The sequence shown here is derived from an EMBL/GenBank/DDBJ whole genome shotgun (WGS) entry which is preliminary data.</text>
</comment>